<sequence length="180" mass="19326">MSTDQLPETVKAVRDGWQWTCQSGAVVSGLLAAVAAQLLVFFKPDSSFDPNINTQGGAKGFLLGACYAALFLNISATISSFILIDNLGEIGFRASCHAEKLEGLTRDVGQHVTNQDKLLVDFGASSGLLTFYSGILALIIAVLTYVMMQESLALKIVMGLIVGFTLLPTTIFIFVRPIFD</sequence>
<feature type="transmembrane region" description="Helical" evidence="1">
    <location>
        <begin position="21"/>
        <end position="42"/>
    </location>
</feature>
<dbReference type="OrthoDB" id="3225366at2759"/>
<feature type="transmembrane region" description="Helical" evidence="1">
    <location>
        <begin position="152"/>
        <end position="175"/>
    </location>
</feature>
<reference evidence="2 3" key="1">
    <citation type="journal article" date="2018" name="Evol. Lett.">
        <title>Horizontal gene cluster transfer increased hallucinogenic mushroom diversity.</title>
        <authorList>
            <person name="Reynolds H.T."/>
            <person name="Vijayakumar V."/>
            <person name="Gluck-Thaler E."/>
            <person name="Korotkin H.B."/>
            <person name="Matheny P.B."/>
            <person name="Slot J.C."/>
        </authorList>
    </citation>
    <scope>NUCLEOTIDE SEQUENCE [LARGE SCALE GENOMIC DNA]</scope>
    <source>
        <strain evidence="2 3">2631</strain>
    </source>
</reference>
<proteinExistence type="predicted"/>
<feature type="transmembrane region" description="Helical" evidence="1">
    <location>
        <begin position="127"/>
        <end position="146"/>
    </location>
</feature>
<dbReference type="AlphaFoldDB" id="A0A409X604"/>
<comment type="caution">
    <text evidence="2">The sequence shown here is derived from an EMBL/GenBank/DDBJ whole genome shotgun (WGS) entry which is preliminary data.</text>
</comment>
<keyword evidence="3" id="KW-1185">Reference proteome</keyword>
<gene>
    <name evidence="2" type="ORF">CVT25_006929</name>
</gene>
<evidence type="ECO:0000256" key="1">
    <source>
        <dbReference type="SAM" id="Phobius"/>
    </source>
</evidence>
<name>A0A409X604_PSICY</name>
<dbReference type="InParanoid" id="A0A409X604"/>
<keyword evidence="1" id="KW-0812">Transmembrane</keyword>
<protein>
    <submittedName>
        <fullName evidence="2">Uncharacterized protein</fullName>
    </submittedName>
</protein>
<keyword evidence="1" id="KW-0472">Membrane</keyword>
<organism evidence="2 3">
    <name type="scientific">Psilocybe cyanescens</name>
    <dbReference type="NCBI Taxonomy" id="93625"/>
    <lineage>
        <taxon>Eukaryota</taxon>
        <taxon>Fungi</taxon>
        <taxon>Dikarya</taxon>
        <taxon>Basidiomycota</taxon>
        <taxon>Agaricomycotina</taxon>
        <taxon>Agaricomycetes</taxon>
        <taxon>Agaricomycetidae</taxon>
        <taxon>Agaricales</taxon>
        <taxon>Agaricineae</taxon>
        <taxon>Strophariaceae</taxon>
        <taxon>Psilocybe</taxon>
    </lineage>
</organism>
<evidence type="ECO:0000313" key="3">
    <source>
        <dbReference type="Proteomes" id="UP000283269"/>
    </source>
</evidence>
<evidence type="ECO:0000313" key="2">
    <source>
        <dbReference type="EMBL" id="PPQ86186.1"/>
    </source>
</evidence>
<keyword evidence="1" id="KW-1133">Transmembrane helix</keyword>
<feature type="transmembrane region" description="Helical" evidence="1">
    <location>
        <begin position="62"/>
        <end position="84"/>
    </location>
</feature>
<dbReference type="Proteomes" id="UP000283269">
    <property type="component" value="Unassembled WGS sequence"/>
</dbReference>
<dbReference type="EMBL" id="NHYD01002539">
    <property type="protein sequence ID" value="PPQ86186.1"/>
    <property type="molecule type" value="Genomic_DNA"/>
</dbReference>
<accession>A0A409X604</accession>